<reference evidence="8 9" key="1">
    <citation type="journal article" date="2017" name="Mol. Biol. Evol.">
        <title>The 4-celled Tetrabaena socialis nuclear genome reveals the essential components for genetic control of cell number at the origin of multicellularity in the volvocine lineage.</title>
        <authorList>
            <person name="Featherston J."/>
            <person name="Arakaki Y."/>
            <person name="Hanschen E.R."/>
            <person name="Ferris P.J."/>
            <person name="Michod R.E."/>
            <person name="Olson B.J.S.C."/>
            <person name="Nozaki H."/>
            <person name="Durand P.M."/>
        </authorList>
    </citation>
    <scope>NUCLEOTIDE SEQUENCE [LARGE SCALE GENOMIC DNA]</scope>
    <source>
        <strain evidence="8 9">NIES-571</strain>
    </source>
</reference>
<comment type="subcellular location">
    <subcellularLocation>
        <location evidence="1">Secreted</location>
    </subcellularLocation>
</comment>
<evidence type="ECO:0000256" key="2">
    <source>
        <dbReference type="ARBA" id="ARBA00010093"/>
    </source>
</evidence>
<proteinExistence type="inferred from homology"/>
<keyword evidence="5" id="KW-1015">Disulfide bond</keyword>
<dbReference type="PANTHER" id="PTHR12274">
    <property type="entry name" value="GRANULIN"/>
    <property type="match status" value="1"/>
</dbReference>
<dbReference type="InterPro" id="IPR037277">
    <property type="entry name" value="Granulin_sf"/>
</dbReference>
<dbReference type="PROSITE" id="PS00799">
    <property type="entry name" value="GRANULINS"/>
    <property type="match status" value="1"/>
</dbReference>
<evidence type="ECO:0000256" key="3">
    <source>
        <dbReference type="ARBA" id="ARBA00022525"/>
    </source>
</evidence>
<keyword evidence="4" id="KW-0645">Protease</keyword>
<dbReference type="Gene3D" id="2.10.25.160">
    <property type="entry name" value="Granulin"/>
    <property type="match status" value="1"/>
</dbReference>
<name>A0A2J7Y1X8_9CHLO</name>
<dbReference type="InterPro" id="IPR039036">
    <property type="entry name" value="Granulin_fam"/>
</dbReference>
<feature type="domain" description="Granulins" evidence="7">
    <location>
        <begin position="12"/>
        <end position="25"/>
    </location>
</feature>
<sequence length="104" mass="11066">HDCCPLAGGVTCPDLRHCCPHGTTCDQRQGACVTADGATSTPWTDKTKATSVAAPGKPLPKQQHEQVEAQVQREHLPKQQQQQVFSVGGDAKAGGRHQQILCAQ</sequence>
<feature type="non-terminal residue" evidence="8">
    <location>
        <position position="1"/>
    </location>
</feature>
<evidence type="ECO:0000256" key="1">
    <source>
        <dbReference type="ARBA" id="ARBA00004613"/>
    </source>
</evidence>
<dbReference type="GO" id="GO:0005576">
    <property type="term" value="C:extracellular region"/>
    <property type="evidence" value="ECO:0007669"/>
    <property type="project" value="UniProtKB-SubCell"/>
</dbReference>
<comment type="caution">
    <text evidence="8">The sequence shown here is derived from an EMBL/GenBank/DDBJ whole genome shotgun (WGS) entry which is preliminary data.</text>
</comment>
<dbReference type="EMBL" id="PGGS01005083">
    <property type="protein sequence ID" value="PNG82033.1"/>
    <property type="molecule type" value="Genomic_DNA"/>
</dbReference>
<keyword evidence="9" id="KW-1185">Reference proteome</keyword>
<dbReference type="PANTHER" id="PTHR12274:SF3">
    <property type="entry name" value="PROGRANULIN"/>
    <property type="match status" value="1"/>
</dbReference>
<evidence type="ECO:0000313" key="8">
    <source>
        <dbReference type="EMBL" id="PNG82033.1"/>
    </source>
</evidence>
<keyword evidence="3" id="KW-0964">Secreted</keyword>
<feature type="region of interest" description="Disordered" evidence="6">
    <location>
        <begin position="73"/>
        <end position="92"/>
    </location>
</feature>
<evidence type="ECO:0000259" key="7">
    <source>
        <dbReference type="PROSITE" id="PS00799"/>
    </source>
</evidence>
<evidence type="ECO:0000313" key="9">
    <source>
        <dbReference type="Proteomes" id="UP000236333"/>
    </source>
</evidence>
<gene>
    <name evidence="8" type="ORF">TSOC_015346</name>
</gene>
<dbReference type="GO" id="GO:0008234">
    <property type="term" value="F:cysteine-type peptidase activity"/>
    <property type="evidence" value="ECO:0007669"/>
    <property type="project" value="UniProtKB-KW"/>
</dbReference>
<evidence type="ECO:0000256" key="6">
    <source>
        <dbReference type="SAM" id="MobiDB-lite"/>
    </source>
</evidence>
<evidence type="ECO:0000256" key="4">
    <source>
        <dbReference type="ARBA" id="ARBA00022807"/>
    </source>
</evidence>
<organism evidence="8 9">
    <name type="scientific">Tetrabaena socialis</name>
    <dbReference type="NCBI Taxonomy" id="47790"/>
    <lineage>
        <taxon>Eukaryota</taxon>
        <taxon>Viridiplantae</taxon>
        <taxon>Chlorophyta</taxon>
        <taxon>core chlorophytes</taxon>
        <taxon>Chlorophyceae</taxon>
        <taxon>CS clade</taxon>
        <taxon>Chlamydomonadales</taxon>
        <taxon>Tetrabaenaceae</taxon>
        <taxon>Tetrabaena</taxon>
    </lineage>
</organism>
<keyword evidence="4" id="KW-0378">Hydrolase</keyword>
<feature type="region of interest" description="Disordered" evidence="6">
    <location>
        <begin position="36"/>
        <end position="63"/>
    </location>
</feature>
<accession>A0A2J7Y1X8</accession>
<keyword evidence="4" id="KW-0788">Thiol protease</keyword>
<dbReference type="InterPro" id="IPR000118">
    <property type="entry name" value="Granulin"/>
</dbReference>
<evidence type="ECO:0000256" key="5">
    <source>
        <dbReference type="ARBA" id="ARBA00023157"/>
    </source>
</evidence>
<protein>
    <recommendedName>
        <fullName evidence="7">Granulins domain-containing protein</fullName>
    </recommendedName>
</protein>
<dbReference type="AlphaFoldDB" id="A0A2J7Y1X8"/>
<comment type="similarity">
    <text evidence="2">Belongs to the granulin family.</text>
</comment>
<dbReference type="OrthoDB" id="5854875at2759"/>
<dbReference type="Pfam" id="PF00396">
    <property type="entry name" value="Granulin"/>
    <property type="match status" value="1"/>
</dbReference>
<dbReference type="Proteomes" id="UP000236333">
    <property type="component" value="Unassembled WGS sequence"/>
</dbReference>
<feature type="non-terminal residue" evidence="8">
    <location>
        <position position="104"/>
    </location>
</feature>